<dbReference type="Proteomes" id="UP000242875">
    <property type="component" value="Unassembled WGS sequence"/>
</dbReference>
<evidence type="ECO:0000256" key="1">
    <source>
        <dbReference type="SAM" id="Phobius"/>
    </source>
</evidence>
<keyword evidence="1" id="KW-1133">Transmembrane helix</keyword>
<keyword evidence="3" id="KW-1185">Reference proteome</keyword>
<accession>A0A261XZL2</accession>
<organism evidence="2 3">
    <name type="scientific">Bifiguratus adelaidae</name>
    <dbReference type="NCBI Taxonomy" id="1938954"/>
    <lineage>
        <taxon>Eukaryota</taxon>
        <taxon>Fungi</taxon>
        <taxon>Fungi incertae sedis</taxon>
        <taxon>Mucoromycota</taxon>
        <taxon>Mucoromycotina</taxon>
        <taxon>Endogonomycetes</taxon>
        <taxon>Endogonales</taxon>
        <taxon>Endogonales incertae sedis</taxon>
        <taxon>Bifiguratus</taxon>
    </lineage>
</organism>
<dbReference type="EMBL" id="MVBO01000068">
    <property type="protein sequence ID" value="OZJ03807.1"/>
    <property type="molecule type" value="Genomic_DNA"/>
</dbReference>
<dbReference type="Gene3D" id="3.10.129.10">
    <property type="entry name" value="Hotdog Thioesterase"/>
    <property type="match status" value="1"/>
</dbReference>
<name>A0A261XZL2_9FUNG</name>
<evidence type="ECO:0000313" key="2">
    <source>
        <dbReference type="EMBL" id="OZJ03807.1"/>
    </source>
</evidence>
<sequence>MNIQAAPPFTSAVRDLAHAVLQIVYSALKLEWTLLTRFTAGVVLATAATTLYLMWVLRNSRRPLQVWEALNKPVIYLLRGWIFGLLLRQANPYCGTINLRITTLSKGTCSGFMTDQHRVRNPFKSIHATALCTFAETVGGLAALSTLGKKDRAILVALNIEYKKKARGLITATAQFDLGKESGKRDIDEEVILMDSNLDVLAVAKLTWAIETKDD</sequence>
<protein>
    <recommendedName>
        <fullName evidence="4">Thioesterase domain-containing protein</fullName>
    </recommendedName>
</protein>
<dbReference type="Pfam" id="PF14539">
    <property type="entry name" value="DUF4442"/>
    <property type="match status" value="1"/>
</dbReference>
<proteinExistence type="predicted"/>
<dbReference type="InterPro" id="IPR029069">
    <property type="entry name" value="HotDog_dom_sf"/>
</dbReference>
<keyword evidence="1" id="KW-0812">Transmembrane</keyword>
<keyword evidence="1" id="KW-0472">Membrane</keyword>
<comment type="caution">
    <text evidence="2">The sequence shown here is derived from an EMBL/GenBank/DDBJ whole genome shotgun (WGS) entry which is preliminary data.</text>
</comment>
<evidence type="ECO:0000313" key="3">
    <source>
        <dbReference type="Proteomes" id="UP000242875"/>
    </source>
</evidence>
<feature type="transmembrane region" description="Helical" evidence="1">
    <location>
        <begin position="38"/>
        <end position="57"/>
    </location>
</feature>
<dbReference type="AlphaFoldDB" id="A0A261XZL2"/>
<reference evidence="2 3" key="1">
    <citation type="journal article" date="2017" name="Mycologia">
        <title>Bifiguratus adelaidae, gen. et sp. nov., a new member of Mucoromycotina in endophytic and soil-dwelling habitats.</title>
        <authorList>
            <person name="Torres-Cruz T.J."/>
            <person name="Billingsley Tobias T.L."/>
            <person name="Almatruk M."/>
            <person name="Hesse C."/>
            <person name="Kuske C.R."/>
            <person name="Desiro A."/>
            <person name="Benucci G.M."/>
            <person name="Bonito G."/>
            <person name="Stajich J.E."/>
            <person name="Dunlap C."/>
            <person name="Arnold A.E."/>
            <person name="Porras-Alfaro A."/>
        </authorList>
    </citation>
    <scope>NUCLEOTIDE SEQUENCE [LARGE SCALE GENOMIC DNA]</scope>
    <source>
        <strain evidence="2 3">AZ0501</strain>
    </source>
</reference>
<gene>
    <name evidence="2" type="ORF">BZG36_03015</name>
</gene>
<dbReference type="SUPFAM" id="SSF54637">
    <property type="entry name" value="Thioesterase/thiol ester dehydrase-isomerase"/>
    <property type="match status" value="1"/>
</dbReference>
<dbReference type="InterPro" id="IPR027961">
    <property type="entry name" value="DUF4442"/>
</dbReference>
<evidence type="ECO:0008006" key="4">
    <source>
        <dbReference type="Google" id="ProtNLM"/>
    </source>
</evidence>
<dbReference type="CDD" id="cd03443">
    <property type="entry name" value="PaaI_thioesterase"/>
    <property type="match status" value="1"/>
</dbReference>
<dbReference type="OrthoDB" id="10255641at2759"/>